<evidence type="ECO:0000313" key="2">
    <source>
        <dbReference type="Proteomes" id="UP001151760"/>
    </source>
</evidence>
<sequence length="414" mass="48154">MGSFIKWYCRQIGKSMLSKADLEGPAYKVVRAFHSNNISLQFQMEECHLLLTDQIDLVNPEGNRLVPDVGSQERRNALSISKLKAAYYPNFRLEEHAVTEFYITRYSAPLDCGVVRSHMRILSVISLKTYERYGYTFLKEIVLRRADYNEYKISEADFKTLHPNDFEDMYLLHLQGKLNHLSGADKVHLFNSVNLWIRNIVIRKRVEDLQLGIESYQTKLNLTQPDWDASDFLFKEDYTIVSKSRAVIYKDKNDQKKMMRETEVHKFSDGTLTRILEKLDHMVKDFKLFKYNPGMESKILSDDDRMRSKDFMEDILIRASRLKKVMADKGKKSSMETFAPNDKADYYSRVTSIIVNKKNPYEMKGKFLDDLQNNAFSGTNGKDAVEHIEDLVKEILMNISGEFTKSGDLEVLES</sequence>
<comment type="caution">
    <text evidence="1">The sequence shown here is derived from an EMBL/GenBank/DDBJ whole genome shotgun (WGS) entry which is preliminary data.</text>
</comment>
<dbReference type="EMBL" id="BQNB010019329">
    <property type="protein sequence ID" value="GJT84150.1"/>
    <property type="molecule type" value="Genomic_DNA"/>
</dbReference>
<evidence type="ECO:0000313" key="1">
    <source>
        <dbReference type="EMBL" id="GJT84150.1"/>
    </source>
</evidence>
<protein>
    <submittedName>
        <fullName evidence="1">Uncharacterized protein</fullName>
    </submittedName>
</protein>
<gene>
    <name evidence="1" type="ORF">Tco_1058492</name>
</gene>
<reference evidence="1" key="1">
    <citation type="journal article" date="2022" name="Int. J. Mol. Sci.">
        <title>Draft Genome of Tanacetum Coccineum: Genomic Comparison of Closely Related Tanacetum-Family Plants.</title>
        <authorList>
            <person name="Yamashiro T."/>
            <person name="Shiraishi A."/>
            <person name="Nakayama K."/>
            <person name="Satake H."/>
        </authorList>
    </citation>
    <scope>NUCLEOTIDE SEQUENCE</scope>
</reference>
<organism evidence="1 2">
    <name type="scientific">Tanacetum coccineum</name>
    <dbReference type="NCBI Taxonomy" id="301880"/>
    <lineage>
        <taxon>Eukaryota</taxon>
        <taxon>Viridiplantae</taxon>
        <taxon>Streptophyta</taxon>
        <taxon>Embryophyta</taxon>
        <taxon>Tracheophyta</taxon>
        <taxon>Spermatophyta</taxon>
        <taxon>Magnoliopsida</taxon>
        <taxon>eudicotyledons</taxon>
        <taxon>Gunneridae</taxon>
        <taxon>Pentapetalae</taxon>
        <taxon>asterids</taxon>
        <taxon>campanulids</taxon>
        <taxon>Asterales</taxon>
        <taxon>Asteraceae</taxon>
        <taxon>Asteroideae</taxon>
        <taxon>Anthemideae</taxon>
        <taxon>Anthemidinae</taxon>
        <taxon>Tanacetum</taxon>
    </lineage>
</organism>
<name>A0ABQ5H9W8_9ASTR</name>
<keyword evidence="2" id="KW-1185">Reference proteome</keyword>
<accession>A0ABQ5H9W8</accession>
<reference evidence="1" key="2">
    <citation type="submission" date="2022-01" db="EMBL/GenBank/DDBJ databases">
        <authorList>
            <person name="Yamashiro T."/>
            <person name="Shiraishi A."/>
            <person name="Satake H."/>
            <person name="Nakayama K."/>
        </authorList>
    </citation>
    <scope>NUCLEOTIDE SEQUENCE</scope>
</reference>
<dbReference type="Proteomes" id="UP001151760">
    <property type="component" value="Unassembled WGS sequence"/>
</dbReference>
<proteinExistence type="predicted"/>